<dbReference type="Pfam" id="PF00892">
    <property type="entry name" value="EamA"/>
    <property type="match status" value="2"/>
</dbReference>
<feature type="transmembrane region" description="Helical" evidence="7">
    <location>
        <begin position="178"/>
        <end position="202"/>
    </location>
</feature>
<feature type="transmembrane region" description="Helical" evidence="7">
    <location>
        <begin position="104"/>
        <end position="120"/>
    </location>
</feature>
<keyword evidence="5 7" id="KW-0472">Membrane</keyword>
<feature type="transmembrane region" description="Helical" evidence="7">
    <location>
        <begin position="297"/>
        <end position="315"/>
    </location>
</feature>
<dbReference type="OrthoDB" id="9812899at2"/>
<evidence type="ECO:0000313" key="9">
    <source>
        <dbReference type="EMBL" id="RKK03799.1"/>
    </source>
</evidence>
<dbReference type="EMBL" id="RAQU01000068">
    <property type="protein sequence ID" value="RKK03799.1"/>
    <property type="molecule type" value="Genomic_DNA"/>
</dbReference>
<evidence type="ECO:0000256" key="4">
    <source>
        <dbReference type="ARBA" id="ARBA00022989"/>
    </source>
</evidence>
<evidence type="ECO:0000313" key="11">
    <source>
        <dbReference type="Proteomes" id="UP000274097"/>
    </source>
</evidence>
<feature type="transmembrane region" description="Helical" evidence="7">
    <location>
        <begin position="243"/>
        <end position="264"/>
    </location>
</feature>
<feature type="transmembrane region" description="Helical" evidence="7">
    <location>
        <begin position="271"/>
        <end position="291"/>
    </location>
</feature>
<dbReference type="SUPFAM" id="SSF103481">
    <property type="entry name" value="Multidrug resistance efflux transporter EmrE"/>
    <property type="match status" value="2"/>
</dbReference>
<evidence type="ECO:0000256" key="7">
    <source>
        <dbReference type="SAM" id="Phobius"/>
    </source>
</evidence>
<reference evidence="9 12" key="1">
    <citation type="submission" date="2018-09" db="EMBL/GenBank/DDBJ databases">
        <title>Roseomonas sp. nov., isolated from feces of Tibetan antelopes in the Qinghai-Tibet plateau, China.</title>
        <authorList>
            <person name="Tian Z."/>
        </authorList>
    </citation>
    <scope>NUCLEOTIDE SEQUENCE [LARGE SCALE GENOMIC DNA]</scope>
    <source>
        <strain evidence="10 11">Z23</strain>
        <strain evidence="9 12">Z24</strain>
    </source>
</reference>
<feature type="transmembrane region" description="Helical" evidence="7">
    <location>
        <begin position="126"/>
        <end position="143"/>
    </location>
</feature>
<dbReference type="AlphaFoldDB" id="A0A3A9JXK7"/>
<keyword evidence="4 7" id="KW-1133">Transmembrane helix</keyword>
<name>A0A3A9JXK7_9PROT</name>
<evidence type="ECO:0000313" key="10">
    <source>
        <dbReference type="EMBL" id="RMI24710.1"/>
    </source>
</evidence>
<feature type="domain" description="EamA" evidence="8">
    <location>
        <begin position="185"/>
        <end position="309"/>
    </location>
</feature>
<protein>
    <submittedName>
        <fullName evidence="9">DMT family transporter</fullName>
    </submittedName>
</protein>
<evidence type="ECO:0000256" key="6">
    <source>
        <dbReference type="SAM" id="MobiDB-lite"/>
    </source>
</evidence>
<evidence type="ECO:0000256" key="3">
    <source>
        <dbReference type="ARBA" id="ARBA00022692"/>
    </source>
</evidence>
<keyword evidence="3 7" id="KW-0812">Transmembrane</keyword>
<sequence>MQPAILSNPASAAASEDERRAAERSAQAARRRSILCVLGAAATFAVAAACVKALHGSVPVMQVIFFRNLLAIPVLLALAMAGARQAGGLMAMLSTSRPFAHVQRVIYGLMGMFGSFYGYIHLPMATVTALGFTMPFFLAALCVPMLGEKLKPSRLLPMVFGFAGVLVMLRPWEGVGETGLPLVPVLVVLMGAVGWALAMITIRRMGENGESGTTIVLWFAFGGSLVGGLAALPEWIWPEPWQWALLLAVGVISAFAQLLMTAAYRSGEATLLAPFEYSGIVWTTLLGAMIWAEWPDFWSIVGILALVGAGLGMWWRDTRPVAAG</sequence>
<evidence type="ECO:0000256" key="1">
    <source>
        <dbReference type="ARBA" id="ARBA00004141"/>
    </source>
</evidence>
<dbReference type="Proteomes" id="UP000278036">
    <property type="component" value="Unassembled WGS sequence"/>
</dbReference>
<feature type="region of interest" description="Disordered" evidence="6">
    <location>
        <begin position="1"/>
        <end position="23"/>
    </location>
</feature>
<dbReference type="GO" id="GO:0016020">
    <property type="term" value="C:membrane"/>
    <property type="evidence" value="ECO:0007669"/>
    <property type="project" value="UniProtKB-SubCell"/>
</dbReference>
<dbReference type="Proteomes" id="UP000274097">
    <property type="component" value="Unassembled WGS sequence"/>
</dbReference>
<feature type="transmembrane region" description="Helical" evidence="7">
    <location>
        <begin position="155"/>
        <end position="172"/>
    </location>
</feature>
<gene>
    <name evidence="9" type="ORF">D6Z83_12645</name>
    <name evidence="10" type="ORF">EBE87_11190</name>
</gene>
<feature type="transmembrane region" description="Helical" evidence="7">
    <location>
        <begin position="214"/>
        <end position="237"/>
    </location>
</feature>
<feature type="domain" description="EamA" evidence="8">
    <location>
        <begin position="33"/>
        <end position="169"/>
    </location>
</feature>
<dbReference type="RefSeq" id="WP_120638662.1">
    <property type="nucleotide sequence ID" value="NZ_RAQU01000068.1"/>
</dbReference>
<dbReference type="InterPro" id="IPR000620">
    <property type="entry name" value="EamA_dom"/>
</dbReference>
<keyword evidence="11" id="KW-1185">Reference proteome</keyword>
<dbReference type="InParanoid" id="A0A3A9JXK7"/>
<evidence type="ECO:0000256" key="5">
    <source>
        <dbReference type="ARBA" id="ARBA00023136"/>
    </source>
</evidence>
<feature type="transmembrane region" description="Helical" evidence="7">
    <location>
        <begin position="60"/>
        <end position="83"/>
    </location>
</feature>
<organism evidence="9 12">
    <name type="scientific">Teichococcus wenyumeiae</name>
    <dbReference type="NCBI Taxonomy" id="2478470"/>
    <lineage>
        <taxon>Bacteria</taxon>
        <taxon>Pseudomonadati</taxon>
        <taxon>Pseudomonadota</taxon>
        <taxon>Alphaproteobacteria</taxon>
        <taxon>Acetobacterales</taxon>
        <taxon>Roseomonadaceae</taxon>
        <taxon>Roseomonas</taxon>
    </lineage>
</organism>
<evidence type="ECO:0000259" key="8">
    <source>
        <dbReference type="Pfam" id="PF00892"/>
    </source>
</evidence>
<proteinExistence type="inferred from homology"/>
<accession>A0A3A9JXK7</accession>
<dbReference type="EMBL" id="RFLX01000007">
    <property type="protein sequence ID" value="RMI24710.1"/>
    <property type="molecule type" value="Genomic_DNA"/>
</dbReference>
<evidence type="ECO:0000313" key="12">
    <source>
        <dbReference type="Proteomes" id="UP000278036"/>
    </source>
</evidence>
<evidence type="ECO:0000256" key="2">
    <source>
        <dbReference type="ARBA" id="ARBA00009853"/>
    </source>
</evidence>
<dbReference type="PANTHER" id="PTHR22911:SF6">
    <property type="entry name" value="SOLUTE CARRIER FAMILY 35 MEMBER G1"/>
    <property type="match status" value="1"/>
</dbReference>
<comment type="subcellular location">
    <subcellularLocation>
        <location evidence="1">Membrane</location>
        <topology evidence="1">Multi-pass membrane protein</topology>
    </subcellularLocation>
</comment>
<comment type="caution">
    <text evidence="9">The sequence shown here is derived from an EMBL/GenBank/DDBJ whole genome shotgun (WGS) entry which is preliminary data.</text>
</comment>
<feature type="transmembrane region" description="Helical" evidence="7">
    <location>
        <begin position="34"/>
        <end position="54"/>
    </location>
</feature>
<dbReference type="InterPro" id="IPR037185">
    <property type="entry name" value="EmrE-like"/>
</dbReference>
<dbReference type="PANTHER" id="PTHR22911">
    <property type="entry name" value="ACYL-MALONYL CONDENSING ENZYME-RELATED"/>
    <property type="match status" value="1"/>
</dbReference>
<comment type="similarity">
    <text evidence="2">Belongs to the drug/metabolite transporter (DMT) superfamily. 10 TMS drug/metabolite exporter (DME) (TC 2.A.7.3) family.</text>
</comment>